<feature type="signal peptide" evidence="3">
    <location>
        <begin position="1"/>
        <end position="21"/>
    </location>
</feature>
<dbReference type="Proteomes" id="UP000567179">
    <property type="component" value="Unassembled WGS sequence"/>
</dbReference>
<protein>
    <recommendedName>
        <fullName evidence="6">Mid2 domain-containing protein</fullName>
    </recommendedName>
</protein>
<comment type="caution">
    <text evidence="4">The sequence shown here is derived from an EMBL/GenBank/DDBJ whole genome shotgun (WGS) entry which is preliminary data.</text>
</comment>
<dbReference type="PANTHER" id="PTHR16861:SF4">
    <property type="entry name" value="SH3 DOMAIN PROTEIN (AFU_ORTHOLOGUE AFUA_1G13610)"/>
    <property type="match status" value="1"/>
</dbReference>
<evidence type="ECO:0008006" key="6">
    <source>
        <dbReference type="Google" id="ProtNLM"/>
    </source>
</evidence>
<keyword evidence="2" id="KW-0472">Membrane</keyword>
<keyword evidence="2" id="KW-0812">Transmembrane</keyword>
<sequence>MPSLWWTSVAFGLSGALSAYAQTSNITQCMEGWQWAVNTQKQTPCLVAAFLESACGTPTSVDGIPIGSHYLGPTGPQQNQCICSSVTYSLVSACGGCQGRTFQNWTTWSMNCDKPSLATFPLPIPPAVVVPPWAYINVSFTGDKLDPIIAQAVASGGPTPSTPVVSPSSTAAPTTTPLLPSPAATTTAPTTSTSVPAASKGTNTGAIAGGVVGGLLVLAIIVLAAIWWFVWRRRNAVQSDLVFNKGALISNNPPIVTQQATGSSGIPLTSLYDTTTGSNYPPSAYGTSAIYTSAPTASRRSEDSISYSLAHFGGLGGGQPPSLQPVRQQPGFYRGAAELS</sequence>
<evidence type="ECO:0000313" key="5">
    <source>
        <dbReference type="Proteomes" id="UP000567179"/>
    </source>
</evidence>
<name>A0A8H5BVJ5_9AGAR</name>
<evidence type="ECO:0000313" key="4">
    <source>
        <dbReference type="EMBL" id="KAF5330364.1"/>
    </source>
</evidence>
<proteinExistence type="predicted"/>
<keyword evidence="5" id="KW-1185">Reference proteome</keyword>
<dbReference type="AlphaFoldDB" id="A0A8H5BVJ5"/>
<dbReference type="Gene3D" id="1.20.5.510">
    <property type="entry name" value="Single helix bin"/>
    <property type="match status" value="1"/>
</dbReference>
<reference evidence="4 5" key="1">
    <citation type="journal article" date="2020" name="ISME J.">
        <title>Uncovering the hidden diversity of litter-decomposition mechanisms in mushroom-forming fungi.</title>
        <authorList>
            <person name="Floudas D."/>
            <person name="Bentzer J."/>
            <person name="Ahren D."/>
            <person name="Johansson T."/>
            <person name="Persson P."/>
            <person name="Tunlid A."/>
        </authorList>
    </citation>
    <scope>NUCLEOTIDE SEQUENCE [LARGE SCALE GENOMIC DNA]</scope>
    <source>
        <strain evidence="4 5">CBS 101986</strain>
    </source>
</reference>
<dbReference type="EMBL" id="JAACJJ010000001">
    <property type="protein sequence ID" value="KAF5330364.1"/>
    <property type="molecule type" value="Genomic_DNA"/>
</dbReference>
<feature type="transmembrane region" description="Helical" evidence="2">
    <location>
        <begin position="206"/>
        <end position="230"/>
    </location>
</feature>
<dbReference type="PANTHER" id="PTHR16861">
    <property type="entry name" value="GLYCOPROTEIN 38"/>
    <property type="match status" value="1"/>
</dbReference>
<keyword evidence="2" id="KW-1133">Transmembrane helix</keyword>
<accession>A0A8H5BVJ5</accession>
<feature type="region of interest" description="Disordered" evidence="1">
    <location>
        <begin position="159"/>
        <end position="197"/>
    </location>
</feature>
<keyword evidence="3" id="KW-0732">Signal</keyword>
<evidence type="ECO:0000256" key="2">
    <source>
        <dbReference type="SAM" id="Phobius"/>
    </source>
</evidence>
<dbReference type="OrthoDB" id="2576311at2759"/>
<feature type="chain" id="PRO_5034575900" description="Mid2 domain-containing protein" evidence="3">
    <location>
        <begin position="22"/>
        <end position="340"/>
    </location>
</feature>
<evidence type="ECO:0000256" key="1">
    <source>
        <dbReference type="SAM" id="MobiDB-lite"/>
    </source>
</evidence>
<evidence type="ECO:0000256" key="3">
    <source>
        <dbReference type="SAM" id="SignalP"/>
    </source>
</evidence>
<gene>
    <name evidence="4" type="ORF">D9619_005901</name>
</gene>
<organism evidence="4 5">
    <name type="scientific">Psilocybe cf. subviscida</name>
    <dbReference type="NCBI Taxonomy" id="2480587"/>
    <lineage>
        <taxon>Eukaryota</taxon>
        <taxon>Fungi</taxon>
        <taxon>Dikarya</taxon>
        <taxon>Basidiomycota</taxon>
        <taxon>Agaricomycotina</taxon>
        <taxon>Agaricomycetes</taxon>
        <taxon>Agaricomycetidae</taxon>
        <taxon>Agaricales</taxon>
        <taxon>Agaricineae</taxon>
        <taxon>Strophariaceae</taxon>
        <taxon>Psilocybe</taxon>
    </lineage>
</organism>